<dbReference type="PIRSF" id="PIRSF007248">
    <property type="entry name" value="UCP007248"/>
    <property type="match status" value="1"/>
</dbReference>
<evidence type="ECO:0000313" key="2">
    <source>
        <dbReference type="EMBL" id="AAP76738.1"/>
    </source>
</evidence>
<protein>
    <recommendedName>
        <fullName evidence="1">Flagellar protein FlgJ N-terminal domain-containing protein</fullName>
    </recommendedName>
</protein>
<dbReference type="AlphaFoldDB" id="Q7VJV2"/>
<dbReference type="OrthoDB" id="5324665at2"/>
<sequence>MKLDTTMAMTNYHTAQFEQNSKIKKIQLDKNTEDAQLKEQTDNFEALLLKIMLQDAIKNDDTLYPKQAGSDIYHSMYIDQLSQELSGNFGYSELLFNFLKEQQSATKINVSKNLAQRGQQSFYGKSK</sequence>
<dbReference type="eggNOG" id="COG3951">
    <property type="taxonomic scope" value="Bacteria"/>
</dbReference>
<name>Q7VJV2_HELHP</name>
<dbReference type="KEGG" id="hhe:HH_0141"/>
<dbReference type="Proteomes" id="UP000002495">
    <property type="component" value="Chromosome"/>
</dbReference>
<dbReference type="HOGENOM" id="CLU_170908_0_0_7"/>
<evidence type="ECO:0000313" key="3">
    <source>
        <dbReference type="Proteomes" id="UP000002495"/>
    </source>
</evidence>
<reference evidence="2 3" key="1">
    <citation type="journal article" date="2003" name="Proc. Natl. Acad. Sci. U.S.A.">
        <title>The complete genome sequence of the carcinogenic bacterium Helicobacter hepaticus.</title>
        <authorList>
            <person name="Suerbaum S."/>
            <person name="Josenhans C."/>
            <person name="Sterzenbach T."/>
            <person name="Drescher B."/>
            <person name="Brandt P."/>
            <person name="Bell M."/>
            <person name="Droege M."/>
            <person name="Fartmann B."/>
            <person name="Fischer H.-P."/>
            <person name="Ge Z."/>
            <person name="Hoerster A."/>
            <person name="Holland R."/>
            <person name="Klein K."/>
            <person name="Koenig J."/>
            <person name="Macko L."/>
            <person name="Mendz G.L."/>
            <person name="Nyakatura G."/>
            <person name="Schauer D.B."/>
            <person name="Shen Z."/>
            <person name="Weber J."/>
            <person name="Frosch M."/>
            <person name="Fox J.G."/>
        </authorList>
    </citation>
    <scope>NUCLEOTIDE SEQUENCE [LARGE SCALE GENOMIC DNA]</scope>
    <source>
        <strain evidence="3">ATCC 51449 / 3B1</strain>
    </source>
</reference>
<accession>Q7VJV2</accession>
<dbReference type="InterPro" id="IPR016511">
    <property type="entry name" value="UCP007248"/>
</dbReference>
<organism evidence="2 3">
    <name type="scientific">Helicobacter hepaticus (strain ATCC 51449 / 3B1)</name>
    <dbReference type="NCBI Taxonomy" id="235279"/>
    <lineage>
        <taxon>Bacteria</taxon>
        <taxon>Pseudomonadati</taxon>
        <taxon>Campylobacterota</taxon>
        <taxon>Epsilonproteobacteria</taxon>
        <taxon>Campylobacterales</taxon>
        <taxon>Helicobacteraceae</taxon>
        <taxon>Helicobacter</taxon>
    </lineage>
</organism>
<dbReference type="Pfam" id="PF10135">
    <property type="entry name" value="Rod-binding"/>
    <property type="match status" value="1"/>
</dbReference>
<dbReference type="InterPro" id="IPR019301">
    <property type="entry name" value="Flagellar_prot_FlgJ_N"/>
</dbReference>
<gene>
    <name evidence="2" type="ordered locus">HH_0141</name>
</gene>
<feature type="domain" description="Flagellar protein FlgJ N-terminal" evidence="1">
    <location>
        <begin position="56"/>
        <end position="96"/>
    </location>
</feature>
<proteinExistence type="predicted"/>
<keyword evidence="3" id="KW-1185">Reference proteome</keyword>
<dbReference type="STRING" id="235279.HH_0141"/>
<evidence type="ECO:0000259" key="1">
    <source>
        <dbReference type="Pfam" id="PF10135"/>
    </source>
</evidence>
<dbReference type="RefSeq" id="WP_011114984.1">
    <property type="nucleotide sequence ID" value="NC_004917.1"/>
</dbReference>
<dbReference type="EMBL" id="AE017125">
    <property type="protein sequence ID" value="AAP76738.1"/>
    <property type="molecule type" value="Genomic_DNA"/>
</dbReference>